<organism evidence="6 7">
    <name type="scientific">Lysinibacillus mangiferihumi</name>
    <dbReference type="NCBI Taxonomy" id="1130819"/>
    <lineage>
        <taxon>Bacteria</taxon>
        <taxon>Bacillati</taxon>
        <taxon>Bacillota</taxon>
        <taxon>Bacilli</taxon>
        <taxon>Bacillales</taxon>
        <taxon>Bacillaceae</taxon>
        <taxon>Lysinibacillus</taxon>
    </lineage>
</organism>
<dbReference type="RefSeq" id="WP_107896502.1">
    <property type="nucleotide sequence ID" value="NZ_PYWM01000021.1"/>
</dbReference>
<gene>
    <name evidence="6" type="ORF">FC756_19735</name>
</gene>
<protein>
    <submittedName>
        <fullName evidence="6">ABC transporter substrate-binding protein</fullName>
    </submittedName>
</protein>
<keyword evidence="4" id="KW-0732">Signal</keyword>
<dbReference type="Proteomes" id="UP000308744">
    <property type="component" value="Unassembled WGS sequence"/>
</dbReference>
<dbReference type="GO" id="GO:0030313">
    <property type="term" value="C:cell envelope"/>
    <property type="evidence" value="ECO:0007669"/>
    <property type="project" value="UniProtKB-SubCell"/>
</dbReference>
<name>A0A4U2YGD0_9BACI</name>
<dbReference type="CDD" id="cd00995">
    <property type="entry name" value="PBP2_NikA_DppA_OppA_like"/>
    <property type="match status" value="1"/>
</dbReference>
<dbReference type="Gene3D" id="3.40.190.10">
    <property type="entry name" value="Periplasmic binding protein-like II"/>
    <property type="match status" value="1"/>
</dbReference>
<accession>A0A4U2YGD0</accession>
<dbReference type="GO" id="GO:0043190">
    <property type="term" value="C:ATP-binding cassette (ABC) transporter complex"/>
    <property type="evidence" value="ECO:0007669"/>
    <property type="project" value="InterPro"/>
</dbReference>
<dbReference type="Pfam" id="PF00496">
    <property type="entry name" value="SBP_bac_5"/>
    <property type="match status" value="1"/>
</dbReference>
<dbReference type="SUPFAM" id="SSF53850">
    <property type="entry name" value="Periplasmic binding protein-like II"/>
    <property type="match status" value="1"/>
</dbReference>
<dbReference type="GO" id="GO:0015833">
    <property type="term" value="P:peptide transport"/>
    <property type="evidence" value="ECO:0007669"/>
    <property type="project" value="TreeGrafter"/>
</dbReference>
<evidence type="ECO:0000313" key="6">
    <source>
        <dbReference type="EMBL" id="TKI60056.1"/>
    </source>
</evidence>
<dbReference type="EMBL" id="SZPU01000085">
    <property type="protein sequence ID" value="TKI60056.1"/>
    <property type="molecule type" value="Genomic_DNA"/>
</dbReference>
<dbReference type="Gene3D" id="3.90.76.10">
    <property type="entry name" value="Dipeptide-binding Protein, Domain 1"/>
    <property type="match status" value="1"/>
</dbReference>
<comment type="similarity">
    <text evidence="2">Belongs to the bacterial solute-binding protein 5 family.</text>
</comment>
<evidence type="ECO:0000256" key="1">
    <source>
        <dbReference type="ARBA" id="ARBA00004196"/>
    </source>
</evidence>
<dbReference type="InterPro" id="IPR030678">
    <property type="entry name" value="Peptide/Ni-bd"/>
</dbReference>
<comment type="caution">
    <text evidence="6">The sequence shown here is derived from an EMBL/GenBank/DDBJ whole genome shotgun (WGS) entry which is preliminary data.</text>
</comment>
<feature type="domain" description="Solute-binding protein family 5" evidence="5">
    <location>
        <begin position="48"/>
        <end position="427"/>
    </location>
</feature>
<dbReference type="GO" id="GO:0042597">
    <property type="term" value="C:periplasmic space"/>
    <property type="evidence" value="ECO:0007669"/>
    <property type="project" value="UniProtKB-ARBA"/>
</dbReference>
<dbReference type="AlphaFoldDB" id="A0A4U2YGD0"/>
<dbReference type="PANTHER" id="PTHR30290:SF10">
    <property type="entry name" value="PERIPLASMIC OLIGOPEPTIDE-BINDING PROTEIN-RELATED"/>
    <property type="match status" value="1"/>
</dbReference>
<proteinExistence type="inferred from homology"/>
<dbReference type="InterPro" id="IPR039424">
    <property type="entry name" value="SBP_5"/>
</dbReference>
<reference evidence="6 7" key="1">
    <citation type="submission" date="2019-04" db="EMBL/GenBank/DDBJ databases">
        <title>Lysinibacillus genome sequencing.</title>
        <authorList>
            <person name="Dunlap C."/>
        </authorList>
    </citation>
    <scope>NUCLEOTIDE SEQUENCE [LARGE SCALE GENOMIC DNA]</scope>
    <source>
        <strain evidence="6 7">CCTCC AB 2010389</strain>
    </source>
</reference>
<evidence type="ECO:0000313" key="7">
    <source>
        <dbReference type="Proteomes" id="UP000308744"/>
    </source>
</evidence>
<evidence type="ECO:0000256" key="2">
    <source>
        <dbReference type="ARBA" id="ARBA00005695"/>
    </source>
</evidence>
<dbReference type="InterPro" id="IPR000914">
    <property type="entry name" value="SBP_5_dom"/>
</dbReference>
<keyword evidence="3" id="KW-0813">Transport</keyword>
<dbReference type="Gene3D" id="3.10.105.10">
    <property type="entry name" value="Dipeptide-binding Protein, Domain 3"/>
    <property type="match status" value="1"/>
</dbReference>
<comment type="subcellular location">
    <subcellularLocation>
        <location evidence="1">Cell envelope</location>
    </subcellularLocation>
</comment>
<evidence type="ECO:0000259" key="5">
    <source>
        <dbReference type="Pfam" id="PF00496"/>
    </source>
</evidence>
<keyword evidence="7" id="KW-1185">Reference proteome</keyword>
<dbReference type="GO" id="GO:1904680">
    <property type="term" value="F:peptide transmembrane transporter activity"/>
    <property type="evidence" value="ECO:0007669"/>
    <property type="project" value="TreeGrafter"/>
</dbReference>
<evidence type="ECO:0000256" key="4">
    <source>
        <dbReference type="ARBA" id="ARBA00022729"/>
    </source>
</evidence>
<evidence type="ECO:0000256" key="3">
    <source>
        <dbReference type="ARBA" id="ARBA00022448"/>
    </source>
</evidence>
<dbReference type="PANTHER" id="PTHR30290">
    <property type="entry name" value="PERIPLASMIC BINDING COMPONENT OF ABC TRANSPORTER"/>
    <property type="match status" value="1"/>
</dbReference>
<dbReference type="PIRSF" id="PIRSF002741">
    <property type="entry name" value="MppA"/>
    <property type="match status" value="1"/>
</dbReference>
<sequence>MDKKNAISVFMGEPTSIDPCYGSEHDGALVLRFLSDPLIDFTPDTGEAKPAAAKSWQVEDDGYTIRLFLRENVFFHHGRNVTAEDYIYSWNRLVSPSQNSELSYHLSSIKGFDEVRSGISNQMSGLKAIGTFELLVSMSEPFAEVPALFGHHCIAAVPKELVESNPEKFKDNVISTGPYMLAEPWAHNKYVRLKRFDKYYEGNEAFIDGGKGYLDEIEFRIYEDINDAYSDWKEGKLDITKVPPTCLNEAMSYGDNFRSTQCALMQYIGFPNNIPPFNNKLVRQAIALGTKRKNIIDKVFSGTRPLATSIIPPNIKSNHEEDINNNENILLCEPDVDKALNLLEQAGMKLPLKVPFYYNSGLGHESWINEIKQQLAQIKIELDLKPLPWGGFLNKLQNGIDGMFRMTWAIDCPSPDNVLFSLFHSNSIGMDNFSNFSDVKFDATLKEARSILDTEQRMLKYQEAENIIINQLPILPLWYGIQYHMVSLNRFEFLGNRVIDIFGEPVLRHVKMRID</sequence>